<evidence type="ECO:0000256" key="4">
    <source>
        <dbReference type="ARBA" id="ARBA00022500"/>
    </source>
</evidence>
<feature type="domain" description="HAMP" evidence="13">
    <location>
        <begin position="213"/>
        <end position="265"/>
    </location>
</feature>
<keyword evidence="2" id="KW-1003">Cell membrane</keyword>
<dbReference type="InterPro" id="IPR051310">
    <property type="entry name" value="MCP_chemotaxis"/>
</dbReference>
<keyword evidence="9 11" id="KW-0807">Transducer</keyword>
<comment type="similarity">
    <text evidence="10">Belongs to the methyl-accepting chemotaxis (MCP) protein family.</text>
</comment>
<protein>
    <submittedName>
        <fullName evidence="14">Methyl-accepting chemotaxis protein I</fullName>
    </submittedName>
</protein>
<keyword evidence="3" id="KW-0488">Methylation</keyword>
<evidence type="ECO:0000256" key="7">
    <source>
        <dbReference type="ARBA" id="ARBA00022989"/>
    </source>
</evidence>
<keyword evidence="4" id="KW-0145">Chemotaxis</keyword>
<evidence type="ECO:0000256" key="8">
    <source>
        <dbReference type="ARBA" id="ARBA00023136"/>
    </source>
</evidence>
<dbReference type="Gene3D" id="1.10.287.950">
    <property type="entry name" value="Methyl-accepting chemotaxis protein"/>
    <property type="match status" value="1"/>
</dbReference>
<dbReference type="SUPFAM" id="SSF58104">
    <property type="entry name" value="Methyl-accepting chemotaxis protein (MCP) signaling domain"/>
    <property type="match status" value="1"/>
</dbReference>
<dbReference type="RefSeq" id="WP_002435737.1">
    <property type="nucleotide sequence ID" value="NZ_BAFF01000005.1"/>
</dbReference>
<dbReference type="GeneID" id="92828457"/>
<keyword evidence="5" id="KW-0997">Cell inner membrane</keyword>
<dbReference type="GO" id="GO:0006935">
    <property type="term" value="P:chemotaxis"/>
    <property type="evidence" value="ECO:0007669"/>
    <property type="project" value="UniProtKB-KW"/>
</dbReference>
<organism evidence="14 15">
    <name type="scientific">Atlantibacter hermannii NBRC 105704</name>
    <dbReference type="NCBI Taxonomy" id="1115512"/>
    <lineage>
        <taxon>Bacteria</taxon>
        <taxon>Pseudomonadati</taxon>
        <taxon>Pseudomonadota</taxon>
        <taxon>Gammaproteobacteria</taxon>
        <taxon>Enterobacterales</taxon>
        <taxon>Enterobacteriaceae</taxon>
        <taxon>Atlantibacter</taxon>
    </lineage>
</organism>
<dbReference type="InterPro" id="IPR003660">
    <property type="entry name" value="HAMP_dom"/>
</dbReference>
<evidence type="ECO:0000259" key="12">
    <source>
        <dbReference type="PROSITE" id="PS50111"/>
    </source>
</evidence>
<evidence type="ECO:0000313" key="15">
    <source>
        <dbReference type="Proteomes" id="UP000010297"/>
    </source>
</evidence>
<keyword evidence="8" id="KW-0472">Membrane</keyword>
<evidence type="ECO:0000256" key="1">
    <source>
        <dbReference type="ARBA" id="ARBA00004429"/>
    </source>
</evidence>
<dbReference type="GO" id="GO:0004888">
    <property type="term" value="F:transmembrane signaling receptor activity"/>
    <property type="evidence" value="ECO:0007669"/>
    <property type="project" value="InterPro"/>
</dbReference>
<evidence type="ECO:0000256" key="6">
    <source>
        <dbReference type="ARBA" id="ARBA00022692"/>
    </source>
</evidence>
<dbReference type="SMART" id="SM00283">
    <property type="entry name" value="MA"/>
    <property type="match status" value="1"/>
</dbReference>
<proteinExistence type="inferred from homology"/>
<dbReference type="Pfam" id="PF02203">
    <property type="entry name" value="TarH"/>
    <property type="match status" value="1"/>
</dbReference>
<dbReference type="Pfam" id="PF00015">
    <property type="entry name" value="MCPsignal"/>
    <property type="match status" value="1"/>
</dbReference>
<dbReference type="eggNOG" id="COG0840">
    <property type="taxonomic scope" value="Bacteria"/>
</dbReference>
<feature type="domain" description="Methyl-accepting transducer" evidence="12">
    <location>
        <begin position="270"/>
        <end position="499"/>
    </location>
</feature>
<dbReference type="PRINTS" id="PR00260">
    <property type="entry name" value="CHEMTRNSDUCR"/>
</dbReference>
<evidence type="ECO:0000259" key="13">
    <source>
        <dbReference type="PROSITE" id="PS50885"/>
    </source>
</evidence>
<dbReference type="AlphaFoldDB" id="H5V2F2"/>
<dbReference type="PROSITE" id="PS50111">
    <property type="entry name" value="CHEMOTAXIS_TRANSDUC_2"/>
    <property type="match status" value="1"/>
</dbReference>
<dbReference type="EMBL" id="BAFF01000005">
    <property type="protein sequence ID" value="GAB52160.1"/>
    <property type="molecule type" value="Genomic_DNA"/>
</dbReference>
<name>H5V2F2_ATLHE</name>
<reference evidence="14 15" key="1">
    <citation type="submission" date="2012-02" db="EMBL/GenBank/DDBJ databases">
        <title>Whole genome shotgun sequence of Escherichia hermannii NBRC 105704.</title>
        <authorList>
            <person name="Yoshida I."/>
            <person name="Hosoyama A."/>
            <person name="Tsuchikane K."/>
            <person name="Katsumata H."/>
            <person name="Yamazaki S."/>
            <person name="Fujita N."/>
        </authorList>
    </citation>
    <scope>NUCLEOTIDE SEQUENCE [LARGE SCALE GENOMIC DNA]</scope>
    <source>
        <strain evidence="14 15">NBRC 105704</strain>
    </source>
</reference>
<dbReference type="InterPro" id="IPR004089">
    <property type="entry name" value="MCPsignal_dom"/>
</dbReference>
<dbReference type="Proteomes" id="UP000010297">
    <property type="component" value="Unassembled WGS sequence"/>
</dbReference>
<keyword evidence="7" id="KW-1133">Transmembrane helix</keyword>
<dbReference type="InterPro" id="IPR004090">
    <property type="entry name" value="Chemotax_Me-accpt_rcpt"/>
</dbReference>
<keyword evidence="15" id="KW-1185">Reference proteome</keyword>
<comment type="subcellular location">
    <subcellularLocation>
        <location evidence="1">Cell inner membrane</location>
        <topology evidence="1">Multi-pass membrane protein</topology>
    </subcellularLocation>
</comment>
<dbReference type="GO" id="GO:0005886">
    <property type="term" value="C:plasma membrane"/>
    <property type="evidence" value="ECO:0007669"/>
    <property type="project" value="UniProtKB-SubCell"/>
</dbReference>
<evidence type="ECO:0000313" key="14">
    <source>
        <dbReference type="EMBL" id="GAB52160.1"/>
    </source>
</evidence>
<dbReference type="PANTHER" id="PTHR43531:SF14">
    <property type="entry name" value="METHYL-ACCEPTING CHEMOTAXIS PROTEIN I-RELATED"/>
    <property type="match status" value="1"/>
</dbReference>
<dbReference type="PROSITE" id="PS50885">
    <property type="entry name" value="HAMP"/>
    <property type="match status" value="1"/>
</dbReference>
<evidence type="ECO:0000256" key="5">
    <source>
        <dbReference type="ARBA" id="ARBA00022519"/>
    </source>
</evidence>
<evidence type="ECO:0000256" key="11">
    <source>
        <dbReference type="PROSITE-ProRule" id="PRU00284"/>
    </source>
</evidence>
<gene>
    <name evidence="14" type="primary">tsr</name>
    <name evidence="14" type="ORF">EH105704_05_01660</name>
</gene>
<evidence type="ECO:0000256" key="2">
    <source>
        <dbReference type="ARBA" id="ARBA00022475"/>
    </source>
</evidence>
<dbReference type="GO" id="GO:0007165">
    <property type="term" value="P:signal transduction"/>
    <property type="evidence" value="ECO:0007669"/>
    <property type="project" value="UniProtKB-KW"/>
</dbReference>
<comment type="caution">
    <text evidence="14">The sequence shown here is derived from an EMBL/GenBank/DDBJ whole genome shotgun (WGS) entry which is preliminary data.</text>
</comment>
<evidence type="ECO:0000256" key="10">
    <source>
        <dbReference type="ARBA" id="ARBA00029447"/>
    </source>
</evidence>
<dbReference type="InterPro" id="IPR003122">
    <property type="entry name" value="Tar_rcpt_lig-bd"/>
</dbReference>
<accession>H5V2F2</accession>
<dbReference type="PANTHER" id="PTHR43531">
    <property type="entry name" value="PROTEIN ICFG"/>
    <property type="match status" value="1"/>
</dbReference>
<sequence length="551" mass="60036">MKLLKNITIRKMLLIILGIFTLIWGIATGLTLKNFADVQTLLDNSAQQKATYALLVKGNDQYFRSVTRMVRAMDYQLGGDIEGAGKTFAASEKALNISKDMLAQFRNAQHIDVSPELTQDMIGDWDGLLTTITQMLDAARHDRPDEFRQIFRKTYPPLSVKFGETAQRYTEAIQSNELLDKAKGQIKENSIILISALIAGIVTLFLTDRYLVKYLVTPLNYIKKHLEVLTAGKLHTDIKDFGENCAGQLIPYIRSMQNSLRETVSAIHATSSNLYSSTSNIREGNEQLSSRTDQQAAALQETSASMEELTSTVKNNAENVQHARTLSEQTQNMAKKGGELTGKVVETMHSISESSRKISDITGVINSISFQTNILALNAAVEAARAGEQGRGFAVVASEVRSLAQRSAQAAKEIEALINESATRVRTGSELVTTAGEAMETIISSVTQVNDLMGEISIASDEQSRGISQIGLAMNEMDGVTQQNAALVQEASKSAEELETEAHHLAKIIAVFDLGGKSYGSQHQESAAAPIKTPKLTPAVATSNDAGWETF</sequence>
<evidence type="ECO:0000256" key="3">
    <source>
        <dbReference type="ARBA" id="ARBA00022481"/>
    </source>
</evidence>
<dbReference type="FunFam" id="1.10.287.950:FF:000001">
    <property type="entry name" value="Methyl-accepting chemotaxis sensory transducer"/>
    <property type="match status" value="1"/>
</dbReference>
<dbReference type="CDD" id="cd11386">
    <property type="entry name" value="MCP_signal"/>
    <property type="match status" value="1"/>
</dbReference>
<evidence type="ECO:0000256" key="9">
    <source>
        <dbReference type="ARBA" id="ARBA00023224"/>
    </source>
</evidence>
<keyword evidence="6" id="KW-0812">Transmembrane</keyword>